<name>A0A218YVI2_9HELO</name>
<feature type="transmembrane region" description="Helical" evidence="6">
    <location>
        <begin position="551"/>
        <end position="571"/>
    </location>
</feature>
<dbReference type="InterPro" id="IPR011701">
    <property type="entry name" value="MFS"/>
</dbReference>
<feature type="transmembrane region" description="Helical" evidence="6">
    <location>
        <begin position="270"/>
        <end position="291"/>
    </location>
</feature>
<evidence type="ECO:0000313" key="9">
    <source>
        <dbReference type="Proteomes" id="UP000242519"/>
    </source>
</evidence>
<dbReference type="PROSITE" id="PS00216">
    <property type="entry name" value="SUGAR_TRANSPORT_1"/>
    <property type="match status" value="1"/>
</dbReference>
<feature type="transmembrane region" description="Helical" evidence="6">
    <location>
        <begin position="236"/>
        <end position="258"/>
    </location>
</feature>
<feature type="transmembrane region" description="Helical" evidence="6">
    <location>
        <begin position="517"/>
        <end position="539"/>
    </location>
</feature>
<evidence type="ECO:0000313" key="8">
    <source>
        <dbReference type="EMBL" id="OWO98918.1"/>
    </source>
</evidence>
<feature type="domain" description="Major facilitator superfamily (MFS) profile" evidence="7">
    <location>
        <begin position="144"/>
        <end position="580"/>
    </location>
</feature>
<dbReference type="GO" id="GO:0140115">
    <property type="term" value="P:export across plasma membrane"/>
    <property type="evidence" value="ECO:0007669"/>
    <property type="project" value="UniProtKB-ARBA"/>
</dbReference>
<dbReference type="Pfam" id="PF07690">
    <property type="entry name" value="MFS_1"/>
    <property type="match status" value="1"/>
</dbReference>
<dbReference type="InterPro" id="IPR005829">
    <property type="entry name" value="Sugar_transporter_CS"/>
</dbReference>
<feature type="transmembrane region" description="Helical" evidence="6">
    <location>
        <begin position="142"/>
        <end position="166"/>
    </location>
</feature>
<dbReference type="STRING" id="503106.A0A218YVI2"/>
<evidence type="ECO:0000256" key="5">
    <source>
        <dbReference type="SAM" id="MobiDB-lite"/>
    </source>
</evidence>
<keyword evidence="4 6" id="KW-0472">Membrane</keyword>
<comment type="subcellular location">
    <subcellularLocation>
        <location evidence="1">Membrane</location>
        <topology evidence="1">Multi-pass membrane protein</topology>
    </subcellularLocation>
</comment>
<proteinExistence type="predicted"/>
<evidence type="ECO:0000256" key="4">
    <source>
        <dbReference type="ARBA" id="ARBA00023136"/>
    </source>
</evidence>
<dbReference type="InterPro" id="IPR036259">
    <property type="entry name" value="MFS_trans_sf"/>
</dbReference>
<dbReference type="GO" id="GO:0022857">
    <property type="term" value="F:transmembrane transporter activity"/>
    <property type="evidence" value="ECO:0007669"/>
    <property type="project" value="InterPro"/>
</dbReference>
<dbReference type="EMBL" id="MZNU01000374">
    <property type="protein sequence ID" value="OWO98918.1"/>
    <property type="molecule type" value="Genomic_DNA"/>
</dbReference>
<dbReference type="Gene3D" id="1.20.1250.20">
    <property type="entry name" value="MFS general substrate transporter like domains"/>
    <property type="match status" value="1"/>
</dbReference>
<dbReference type="PROSITE" id="PS50850">
    <property type="entry name" value="MFS"/>
    <property type="match status" value="1"/>
</dbReference>
<keyword evidence="3 6" id="KW-1133">Transmembrane helix</keyword>
<sequence>MASTRSLERVEVENGTTDTGSTACLTDNEKAMIEGATGQPDLGHEEVELMDRGLMDDLERAPLNVWIKASPRKDENKLSRANTKRSSQSRLPCVVTHLTSRSKKAGLAPTPLPVSNLENDVVGWESQDDPEMPLNFSEKRKWTLIALLGSITFVSPLASSMFAPGVSFMNEEFHNTSLILSSLTVSIFVLGYVIGPLILAPLSEIYGRRYVLTGANAFFCVWQIGCARAPNLPSLIVFRLLTGIGGSGCLTIGGGVIADLFHADRRGLATAVYSLGPLFGPVVGPVCGGFIAQRIGWRWVFGILLISGTSVSVCIELFTRETNHRVLINRKVRRLQKELNRPCLRSCYDDASAPPLTPTQILLDGIGRPLKMLFLSPIVFLLSLYMAVAYGLLYLLFTTITQVFTDTYNWAPEICGLAYIGLGIGFFAGLVVVAKISDATVVRMTKANHGVFEPEMRLPACIFFACFIPVTFFWYGWAADKGAHWIVPVIGLIPFGFGMMGIFIPIQTYIIDSFPQFAASGIAALTVSRSLFGAFLPLAGPSMYAALGLGWGNSVLGFIAIGLIPAPLLIYRFGGVIRTRWPVKL</sequence>
<feature type="transmembrane region" description="Helical" evidence="6">
    <location>
        <begin position="211"/>
        <end position="230"/>
    </location>
</feature>
<feature type="region of interest" description="Disordered" evidence="5">
    <location>
        <begin position="72"/>
        <end position="91"/>
    </location>
</feature>
<evidence type="ECO:0000259" key="7">
    <source>
        <dbReference type="PROSITE" id="PS50850"/>
    </source>
</evidence>
<feature type="compositionally biased region" description="Polar residues" evidence="5">
    <location>
        <begin position="79"/>
        <end position="90"/>
    </location>
</feature>
<feature type="region of interest" description="Disordered" evidence="5">
    <location>
        <begin position="1"/>
        <end position="23"/>
    </location>
</feature>
<accession>A0A218YVI2</accession>
<reference evidence="8 9" key="1">
    <citation type="submission" date="2017-04" db="EMBL/GenBank/DDBJ databases">
        <title>Draft genome sequence of Marssonina coronaria NL1: causal agent of apple blotch.</title>
        <authorList>
            <person name="Cheng Q."/>
        </authorList>
    </citation>
    <scope>NUCLEOTIDE SEQUENCE [LARGE SCALE GENOMIC DNA]</scope>
    <source>
        <strain evidence="8 9">NL1</strain>
    </source>
</reference>
<dbReference type="InterPro" id="IPR020846">
    <property type="entry name" value="MFS_dom"/>
</dbReference>
<feature type="transmembrane region" description="Helical" evidence="6">
    <location>
        <begin position="178"/>
        <end position="199"/>
    </location>
</feature>
<dbReference type="PANTHER" id="PTHR23502">
    <property type="entry name" value="MAJOR FACILITATOR SUPERFAMILY"/>
    <property type="match status" value="1"/>
</dbReference>
<keyword evidence="2 6" id="KW-0812">Transmembrane</keyword>
<feature type="compositionally biased region" description="Basic and acidic residues" evidence="5">
    <location>
        <begin position="1"/>
        <end position="12"/>
    </location>
</feature>
<dbReference type="Proteomes" id="UP000242519">
    <property type="component" value="Unassembled WGS sequence"/>
</dbReference>
<dbReference type="OrthoDB" id="5296287at2759"/>
<evidence type="ECO:0000256" key="6">
    <source>
        <dbReference type="SAM" id="Phobius"/>
    </source>
</evidence>
<keyword evidence="9" id="KW-1185">Reference proteome</keyword>
<feature type="transmembrane region" description="Helical" evidence="6">
    <location>
        <begin position="483"/>
        <end position="505"/>
    </location>
</feature>
<gene>
    <name evidence="8" type="ORF">B2J93_7005</name>
</gene>
<feature type="transmembrane region" description="Helical" evidence="6">
    <location>
        <begin position="297"/>
        <end position="318"/>
    </location>
</feature>
<evidence type="ECO:0000256" key="1">
    <source>
        <dbReference type="ARBA" id="ARBA00004141"/>
    </source>
</evidence>
<evidence type="ECO:0000256" key="2">
    <source>
        <dbReference type="ARBA" id="ARBA00022692"/>
    </source>
</evidence>
<protein>
    <recommendedName>
        <fullName evidence="7">Major facilitator superfamily (MFS) profile domain-containing protein</fullName>
    </recommendedName>
</protein>
<dbReference type="PANTHER" id="PTHR23502:SF33">
    <property type="entry name" value="MAJOR FACILITATOR SUPERFAMILY (MFS) PROFILE DOMAIN-CONTAINING PROTEIN-RELATED"/>
    <property type="match status" value="1"/>
</dbReference>
<dbReference type="GO" id="GO:0042908">
    <property type="term" value="P:xenobiotic transport"/>
    <property type="evidence" value="ECO:0007669"/>
    <property type="project" value="UniProtKB-ARBA"/>
</dbReference>
<organism evidence="8 9">
    <name type="scientific">Diplocarpon coronariae</name>
    <dbReference type="NCBI Taxonomy" id="2795749"/>
    <lineage>
        <taxon>Eukaryota</taxon>
        <taxon>Fungi</taxon>
        <taxon>Dikarya</taxon>
        <taxon>Ascomycota</taxon>
        <taxon>Pezizomycotina</taxon>
        <taxon>Leotiomycetes</taxon>
        <taxon>Helotiales</taxon>
        <taxon>Drepanopezizaceae</taxon>
        <taxon>Diplocarpon</taxon>
    </lineage>
</organism>
<comment type="caution">
    <text evidence="8">The sequence shown here is derived from an EMBL/GenBank/DDBJ whole genome shotgun (WGS) entry which is preliminary data.</text>
</comment>
<feature type="transmembrane region" description="Helical" evidence="6">
    <location>
        <begin position="417"/>
        <end position="437"/>
    </location>
</feature>
<feature type="compositionally biased region" description="Polar residues" evidence="5">
    <location>
        <begin position="14"/>
        <end position="23"/>
    </location>
</feature>
<feature type="transmembrane region" description="Helical" evidence="6">
    <location>
        <begin position="458"/>
        <end position="477"/>
    </location>
</feature>
<dbReference type="GO" id="GO:0016020">
    <property type="term" value="C:membrane"/>
    <property type="evidence" value="ECO:0007669"/>
    <property type="project" value="UniProtKB-SubCell"/>
</dbReference>
<dbReference type="AlphaFoldDB" id="A0A218YVI2"/>
<feature type="transmembrane region" description="Helical" evidence="6">
    <location>
        <begin position="373"/>
        <end position="397"/>
    </location>
</feature>
<evidence type="ECO:0000256" key="3">
    <source>
        <dbReference type="ARBA" id="ARBA00022989"/>
    </source>
</evidence>
<dbReference type="InParanoid" id="A0A218YVI2"/>
<dbReference type="CDD" id="cd17323">
    <property type="entry name" value="MFS_Tpo1_MDR_like"/>
    <property type="match status" value="1"/>
</dbReference>
<dbReference type="FunFam" id="1.20.1250.20:FF:000460">
    <property type="entry name" value="MFS multidrug transporter, putative"/>
    <property type="match status" value="1"/>
</dbReference>
<dbReference type="SUPFAM" id="SSF103473">
    <property type="entry name" value="MFS general substrate transporter"/>
    <property type="match status" value="1"/>
</dbReference>